<keyword evidence="3" id="KW-0479">Metal-binding</keyword>
<evidence type="ECO:0000256" key="1">
    <source>
        <dbReference type="ARBA" id="ARBA00001971"/>
    </source>
</evidence>
<sequence>MTSSITIALVGIIASFAYLLLSGSQDKRFPASPPTLPIIGNLYQLPRRRAHLKYTERAKECGGLYTVKAGHHTIGIITDRRVVRELIEEKGSTTSNRPSSHIIQHLIGGNDHPLTLQYGQTWRVIRKLVHQHFTDSMCDKEHVHLQHTEGVQMLRDFIVDPENYMQHPRRYSCSIMPSTIYGVRIPSIRSTYMEHLSYHVKGIIESLHQSMYKHVLSRRASTTSNDEKGTHTKSSSLMDKIFDNREALNFSSHKLSFIGGGLVEGGSETPACMILTFIGAMTKWPSIQQRAQSEIDAVVGEDRSPIWADYAHLPYVAAITKGCSRWRPVAPLGMPHSLDADEWIDSHLLPKGATLIIDIWGLNHDENYYPKPEVFNPDCFYTP</sequence>
<keyword evidence="5" id="KW-0408">Iron</keyword>
<proteinExistence type="inferred from homology"/>
<dbReference type="GO" id="GO:0005506">
    <property type="term" value="F:iron ion binding"/>
    <property type="evidence" value="ECO:0007669"/>
    <property type="project" value="InterPro"/>
</dbReference>
<dbReference type="InterPro" id="IPR001128">
    <property type="entry name" value="Cyt_P450"/>
</dbReference>
<dbReference type="Gene3D" id="1.10.630.10">
    <property type="entry name" value="Cytochrome P450"/>
    <property type="match status" value="1"/>
</dbReference>
<evidence type="ECO:0000313" key="7">
    <source>
        <dbReference type="EMBL" id="GAM41835.1"/>
    </source>
</evidence>
<protein>
    <submittedName>
        <fullName evidence="7">O-methylsterigmatocystin oxidoreductase</fullName>
    </submittedName>
</protein>
<evidence type="ECO:0000256" key="4">
    <source>
        <dbReference type="ARBA" id="ARBA00023002"/>
    </source>
</evidence>
<dbReference type="Pfam" id="PF00067">
    <property type="entry name" value="p450"/>
    <property type="match status" value="1"/>
</dbReference>
<dbReference type="AlphaFoldDB" id="A0A6V8HK83"/>
<dbReference type="InterPro" id="IPR036396">
    <property type="entry name" value="Cyt_P450_sf"/>
</dbReference>
<keyword evidence="4" id="KW-0560">Oxidoreductase</keyword>
<dbReference type="SUPFAM" id="SSF48264">
    <property type="entry name" value="Cytochrome P450"/>
    <property type="match status" value="1"/>
</dbReference>
<evidence type="ECO:0000256" key="2">
    <source>
        <dbReference type="ARBA" id="ARBA00010617"/>
    </source>
</evidence>
<accession>A0A6V8HK83</accession>
<evidence type="ECO:0000313" key="8">
    <source>
        <dbReference type="Proteomes" id="UP000053095"/>
    </source>
</evidence>
<reference evidence="8" key="1">
    <citation type="journal article" date="2015" name="Genome Announc.">
        <title>Draft genome sequence of Talaromyces cellulolyticus strain Y-94, a source of lignocellulosic biomass-degrading enzymes.</title>
        <authorList>
            <person name="Fujii T."/>
            <person name="Koike H."/>
            <person name="Sawayama S."/>
            <person name="Yano S."/>
            <person name="Inoue H."/>
        </authorList>
    </citation>
    <scope>NUCLEOTIDE SEQUENCE [LARGE SCALE GENOMIC DNA]</scope>
    <source>
        <strain evidence="8">Y-94</strain>
    </source>
</reference>
<comment type="caution">
    <text evidence="7">The sequence shown here is derived from an EMBL/GenBank/DDBJ whole genome shotgun (WGS) entry which is preliminary data.</text>
</comment>
<dbReference type="PRINTS" id="PR00463">
    <property type="entry name" value="EP450I"/>
</dbReference>
<comment type="cofactor">
    <cofactor evidence="1">
        <name>heme</name>
        <dbReference type="ChEBI" id="CHEBI:30413"/>
    </cofactor>
</comment>
<evidence type="ECO:0000256" key="6">
    <source>
        <dbReference type="ARBA" id="ARBA00023033"/>
    </source>
</evidence>
<dbReference type="GO" id="GO:0020037">
    <property type="term" value="F:heme binding"/>
    <property type="evidence" value="ECO:0007669"/>
    <property type="project" value="InterPro"/>
</dbReference>
<keyword evidence="8" id="KW-1185">Reference proteome</keyword>
<dbReference type="GO" id="GO:0016705">
    <property type="term" value="F:oxidoreductase activity, acting on paired donors, with incorporation or reduction of molecular oxygen"/>
    <property type="evidence" value="ECO:0007669"/>
    <property type="project" value="InterPro"/>
</dbReference>
<dbReference type="InterPro" id="IPR002401">
    <property type="entry name" value="Cyt_P450_E_grp-I"/>
</dbReference>
<gene>
    <name evidence="7" type="ORF">TCE0_042f15270</name>
</gene>
<dbReference type="Proteomes" id="UP000053095">
    <property type="component" value="Unassembled WGS sequence"/>
</dbReference>
<comment type="similarity">
    <text evidence="2">Belongs to the cytochrome P450 family.</text>
</comment>
<dbReference type="PANTHER" id="PTHR46300">
    <property type="entry name" value="P450, PUTATIVE (EUROFUNG)-RELATED-RELATED"/>
    <property type="match status" value="1"/>
</dbReference>
<dbReference type="GO" id="GO:0004497">
    <property type="term" value="F:monooxygenase activity"/>
    <property type="evidence" value="ECO:0007669"/>
    <property type="project" value="UniProtKB-KW"/>
</dbReference>
<evidence type="ECO:0000256" key="5">
    <source>
        <dbReference type="ARBA" id="ARBA00023004"/>
    </source>
</evidence>
<organism evidence="7 8">
    <name type="scientific">Talaromyces pinophilus</name>
    <name type="common">Penicillium pinophilum</name>
    <dbReference type="NCBI Taxonomy" id="128442"/>
    <lineage>
        <taxon>Eukaryota</taxon>
        <taxon>Fungi</taxon>
        <taxon>Dikarya</taxon>
        <taxon>Ascomycota</taxon>
        <taxon>Pezizomycotina</taxon>
        <taxon>Eurotiomycetes</taxon>
        <taxon>Eurotiomycetidae</taxon>
        <taxon>Eurotiales</taxon>
        <taxon>Trichocomaceae</taxon>
        <taxon>Talaromyces</taxon>
        <taxon>Talaromyces sect. Talaromyces</taxon>
    </lineage>
</organism>
<dbReference type="PANTHER" id="PTHR46300:SF2">
    <property type="entry name" value="CYTOCHROME P450 MONOOXYGENASE ALNH-RELATED"/>
    <property type="match status" value="1"/>
</dbReference>
<dbReference type="InterPro" id="IPR050364">
    <property type="entry name" value="Cytochrome_P450_fung"/>
</dbReference>
<name>A0A6V8HK83_TALPI</name>
<dbReference type="EMBL" id="DF933838">
    <property type="protein sequence ID" value="GAM41835.1"/>
    <property type="molecule type" value="Genomic_DNA"/>
</dbReference>
<evidence type="ECO:0000256" key="3">
    <source>
        <dbReference type="ARBA" id="ARBA00022723"/>
    </source>
</evidence>
<keyword evidence="6" id="KW-0503">Monooxygenase</keyword>